<dbReference type="InterPro" id="IPR036890">
    <property type="entry name" value="HATPase_C_sf"/>
</dbReference>
<dbReference type="EMBL" id="BSRX01000035">
    <property type="protein sequence ID" value="GLW57256.1"/>
    <property type="molecule type" value="Genomic_DNA"/>
</dbReference>
<evidence type="ECO:0000256" key="3">
    <source>
        <dbReference type="ARBA" id="ARBA00023012"/>
    </source>
</evidence>
<dbReference type="Gene3D" id="1.20.5.1930">
    <property type="match status" value="1"/>
</dbReference>
<dbReference type="PANTHER" id="PTHR24421">
    <property type="entry name" value="NITRATE/NITRITE SENSOR PROTEIN NARX-RELATED"/>
    <property type="match status" value="1"/>
</dbReference>
<sequence>MEDHRPVVAPTAAAPTAAAPTAAAPTAAAPTAAAPTAAAPAAAPAGPAPAGVAAAVVAGGMSVELPLWRAMGYFRVLALAYAVLRYLTSYHHFLHPVSGWIYLGALSLWTLASTRAFAGPQRCTWPVLGTDLAAAVTGIVMSGVIDTPARIHGGAPTLPTIWAAGTVLGFAGKGGWRAAAFAGAVIGAANILGHGGVSPDNLHNIVLLLLAGCAIGYVIELARASEAVLTRALQVEAATRERERLSRDIHDGVLQVLALVHRQQGDAAELGRLAGEQERALRALMTGGRPSEEEPAGGERDLRPLVSRHADERITVAAPATPVLMPAPAASELAAAVAAALDNVRRHAGESARAWILVEDEPDAVTVSVRDDGPGFPAGRLAEAQRDGRLGVAQSIRGRMLDLGGSAELYSVPGEGVEVELRWPRSGHDD</sequence>
<keyword evidence="2 6" id="KW-0418">Kinase</keyword>
<dbReference type="NCBIfam" id="NF047322">
    <property type="entry name" value="HK_morpho_MacS"/>
    <property type="match status" value="1"/>
</dbReference>
<dbReference type="InterPro" id="IPR003594">
    <property type="entry name" value="HATPase_dom"/>
</dbReference>
<dbReference type="Pfam" id="PF19354">
    <property type="entry name" value="DUF5931"/>
    <property type="match status" value="1"/>
</dbReference>
<dbReference type="AlphaFoldDB" id="A0A9W6PLY8"/>
<evidence type="ECO:0000313" key="7">
    <source>
        <dbReference type="Proteomes" id="UP001165143"/>
    </source>
</evidence>
<dbReference type="SUPFAM" id="SSF55874">
    <property type="entry name" value="ATPase domain of HSP90 chaperone/DNA topoisomerase II/histidine kinase"/>
    <property type="match status" value="1"/>
</dbReference>
<dbReference type="Proteomes" id="UP001165143">
    <property type="component" value="Unassembled WGS sequence"/>
</dbReference>
<gene>
    <name evidence="6" type="ORF">Kpho01_52670</name>
</gene>
<dbReference type="PANTHER" id="PTHR24421:SF61">
    <property type="entry name" value="OXYGEN SENSOR HISTIDINE KINASE NREB"/>
    <property type="match status" value="1"/>
</dbReference>
<organism evidence="6 7">
    <name type="scientific">Kitasatospora phosalacinea</name>
    <dbReference type="NCBI Taxonomy" id="2065"/>
    <lineage>
        <taxon>Bacteria</taxon>
        <taxon>Bacillati</taxon>
        <taxon>Actinomycetota</taxon>
        <taxon>Actinomycetes</taxon>
        <taxon>Kitasatosporales</taxon>
        <taxon>Streptomycetaceae</taxon>
        <taxon>Kitasatospora</taxon>
    </lineage>
</organism>
<protein>
    <submittedName>
        <fullName evidence="6">Histidine kinase</fullName>
    </submittedName>
</protein>
<evidence type="ECO:0000259" key="4">
    <source>
        <dbReference type="Pfam" id="PF02518"/>
    </source>
</evidence>
<evidence type="ECO:0000259" key="5">
    <source>
        <dbReference type="Pfam" id="PF19354"/>
    </source>
</evidence>
<proteinExistence type="predicted"/>
<evidence type="ECO:0000256" key="1">
    <source>
        <dbReference type="ARBA" id="ARBA00022679"/>
    </source>
</evidence>
<evidence type="ECO:0000256" key="2">
    <source>
        <dbReference type="ARBA" id="ARBA00022777"/>
    </source>
</evidence>
<feature type="domain" description="DUF5931" evidence="5">
    <location>
        <begin position="60"/>
        <end position="229"/>
    </location>
</feature>
<dbReference type="InterPro" id="IPR050482">
    <property type="entry name" value="Sensor_HK_TwoCompSys"/>
</dbReference>
<keyword evidence="3" id="KW-0902">Two-component regulatory system</keyword>
<dbReference type="Pfam" id="PF02518">
    <property type="entry name" value="HATPase_c"/>
    <property type="match status" value="1"/>
</dbReference>
<reference evidence="6" key="1">
    <citation type="submission" date="2023-02" db="EMBL/GenBank/DDBJ databases">
        <title>Kitasatospora phosalacinea NBRC 14362.</title>
        <authorList>
            <person name="Ichikawa N."/>
            <person name="Sato H."/>
            <person name="Tonouchi N."/>
        </authorList>
    </citation>
    <scope>NUCLEOTIDE SEQUENCE</scope>
    <source>
        <strain evidence="6">NBRC 14362</strain>
    </source>
</reference>
<comment type="caution">
    <text evidence="6">The sequence shown here is derived from an EMBL/GenBank/DDBJ whole genome shotgun (WGS) entry which is preliminary data.</text>
</comment>
<dbReference type="GO" id="GO:0000160">
    <property type="term" value="P:phosphorelay signal transduction system"/>
    <property type="evidence" value="ECO:0007669"/>
    <property type="project" value="UniProtKB-KW"/>
</dbReference>
<name>A0A9W6PLY8_9ACTN</name>
<accession>A0A9W6PLY8</accession>
<dbReference type="GO" id="GO:0016301">
    <property type="term" value="F:kinase activity"/>
    <property type="evidence" value="ECO:0007669"/>
    <property type="project" value="UniProtKB-KW"/>
</dbReference>
<dbReference type="InterPro" id="IPR045975">
    <property type="entry name" value="DUF5931"/>
</dbReference>
<feature type="domain" description="Histidine kinase/HSP90-like ATPase" evidence="4">
    <location>
        <begin position="332"/>
        <end position="425"/>
    </location>
</feature>
<dbReference type="Gene3D" id="3.30.565.10">
    <property type="entry name" value="Histidine kinase-like ATPase, C-terminal domain"/>
    <property type="match status" value="1"/>
</dbReference>
<evidence type="ECO:0000313" key="6">
    <source>
        <dbReference type="EMBL" id="GLW57256.1"/>
    </source>
</evidence>
<keyword evidence="1" id="KW-0808">Transferase</keyword>